<protein>
    <submittedName>
        <fullName evidence="1">12677_t:CDS:1</fullName>
    </submittedName>
</protein>
<evidence type="ECO:0000313" key="1">
    <source>
        <dbReference type="EMBL" id="CAG8632120.1"/>
    </source>
</evidence>
<sequence length="76" mass="8769">MSQQSKKSCPPLNLSREEALEWLDKAFSSPIASKPERLCSSNQNARINRIESKVDEIGQITSQFRRMMLDNQFKKP</sequence>
<dbReference type="Proteomes" id="UP000789366">
    <property type="component" value="Unassembled WGS sequence"/>
</dbReference>
<name>A0ACA9N4C2_9GLOM</name>
<evidence type="ECO:0000313" key="2">
    <source>
        <dbReference type="Proteomes" id="UP000789366"/>
    </source>
</evidence>
<feature type="non-terminal residue" evidence="1">
    <location>
        <position position="76"/>
    </location>
</feature>
<organism evidence="1 2">
    <name type="scientific">Cetraspora pellucida</name>
    <dbReference type="NCBI Taxonomy" id="1433469"/>
    <lineage>
        <taxon>Eukaryota</taxon>
        <taxon>Fungi</taxon>
        <taxon>Fungi incertae sedis</taxon>
        <taxon>Mucoromycota</taxon>
        <taxon>Glomeromycotina</taxon>
        <taxon>Glomeromycetes</taxon>
        <taxon>Diversisporales</taxon>
        <taxon>Gigasporaceae</taxon>
        <taxon>Cetraspora</taxon>
    </lineage>
</organism>
<gene>
    <name evidence="1" type="ORF">SPELUC_LOCUS8262</name>
</gene>
<proteinExistence type="predicted"/>
<keyword evidence="2" id="KW-1185">Reference proteome</keyword>
<accession>A0ACA9N4C2</accession>
<dbReference type="EMBL" id="CAJVPW010012094">
    <property type="protein sequence ID" value="CAG8632120.1"/>
    <property type="molecule type" value="Genomic_DNA"/>
</dbReference>
<reference evidence="1" key="1">
    <citation type="submission" date="2021-06" db="EMBL/GenBank/DDBJ databases">
        <authorList>
            <person name="Kallberg Y."/>
            <person name="Tangrot J."/>
            <person name="Rosling A."/>
        </authorList>
    </citation>
    <scope>NUCLEOTIDE SEQUENCE</scope>
    <source>
        <strain evidence="1">28 12/20/2015</strain>
    </source>
</reference>
<comment type="caution">
    <text evidence="1">The sequence shown here is derived from an EMBL/GenBank/DDBJ whole genome shotgun (WGS) entry which is preliminary data.</text>
</comment>